<dbReference type="AlphaFoldDB" id="A0A0F7V4H4"/>
<accession>A0A0F7V4H4</accession>
<sequence length="233" mass="24604">MKSLVAVLVGWVGMVQAVNLRPNLGILSTGGPYATIVDVHKGTACLLDESRAGSEPVPPTCGCSFSRLASMKEKCAALSSTATSQEAEAGRSDRECASIPCEICCVMRRAAIPIAGEDRTHLECKKKCPSSEEILPVTEDVSIPVLRAAMDLTDVFYAPSEVQPARVAAPSTPQVYPVVPPSPVVVTRPSSTEATYPMLALPSEEDLATVEPISPQQLDSISRANNAAIEQTP</sequence>
<evidence type="ECO:0000256" key="1">
    <source>
        <dbReference type="SAM" id="SignalP"/>
    </source>
</evidence>
<feature type="chain" id="PRO_5002523982" evidence="1">
    <location>
        <begin position="18"/>
        <end position="233"/>
    </location>
</feature>
<reference evidence="2" key="1">
    <citation type="journal article" date="2015" name="PLoS ONE">
        <title>Comprehensive Evaluation of Toxoplasma gondii VEG and Neospora caninum LIV Genomes with Tachyzoite Stage Transcriptome and Proteome Defines Novel Transcript Features.</title>
        <authorList>
            <person name="Ramaprasad A."/>
            <person name="Mourier T."/>
            <person name="Naeem R."/>
            <person name="Malas T.B."/>
            <person name="Moussa E."/>
            <person name="Panigrahi A."/>
            <person name="Vermont S.J."/>
            <person name="Otto T.D."/>
            <person name="Wastling J."/>
            <person name="Pain A."/>
        </authorList>
    </citation>
    <scope>NUCLEOTIDE SEQUENCE</scope>
    <source>
        <strain evidence="2">VEG</strain>
    </source>
</reference>
<keyword evidence="1" id="KW-0732">Signal</keyword>
<dbReference type="EMBL" id="LN714501">
    <property type="protein sequence ID" value="CEL77392.1"/>
    <property type="molecule type" value="Genomic_DNA"/>
</dbReference>
<evidence type="ECO:0000313" key="2">
    <source>
        <dbReference type="EMBL" id="CEL77392.1"/>
    </source>
</evidence>
<proteinExistence type="predicted"/>
<feature type="signal peptide" evidence="1">
    <location>
        <begin position="1"/>
        <end position="17"/>
    </location>
</feature>
<protein>
    <submittedName>
        <fullName evidence="2">Uncharacterized protein</fullName>
    </submittedName>
</protein>
<name>A0A0F7V4H4_TOXGV</name>
<gene>
    <name evidence="2" type="ORF">BN1205_095080</name>
</gene>
<organism evidence="2">
    <name type="scientific">Toxoplasma gondii (strain ATCC 50861 / VEG)</name>
    <dbReference type="NCBI Taxonomy" id="432359"/>
    <lineage>
        <taxon>Eukaryota</taxon>
        <taxon>Sar</taxon>
        <taxon>Alveolata</taxon>
        <taxon>Apicomplexa</taxon>
        <taxon>Conoidasida</taxon>
        <taxon>Coccidia</taxon>
        <taxon>Eucoccidiorida</taxon>
        <taxon>Eimeriorina</taxon>
        <taxon>Sarcocystidae</taxon>
        <taxon>Toxoplasma</taxon>
    </lineage>
</organism>